<dbReference type="EMBL" id="JBEAFC010000012">
    <property type="protein sequence ID" value="KAL1534196.1"/>
    <property type="molecule type" value="Genomic_DNA"/>
</dbReference>
<evidence type="ECO:0000256" key="7">
    <source>
        <dbReference type="ARBA" id="ARBA00023033"/>
    </source>
</evidence>
<evidence type="ECO:0000256" key="2">
    <source>
        <dbReference type="ARBA" id="ARBA00010617"/>
    </source>
</evidence>
<reference evidence="11 12" key="1">
    <citation type="submission" date="2024-06" db="EMBL/GenBank/DDBJ databases">
        <title>A chromosome level genome sequence of Diviner's sage (Salvia divinorum).</title>
        <authorList>
            <person name="Ford S.A."/>
            <person name="Ro D.-K."/>
            <person name="Ness R.W."/>
            <person name="Phillips M.A."/>
        </authorList>
    </citation>
    <scope>NUCLEOTIDE SEQUENCE [LARGE SCALE GENOMIC DNA]</scope>
    <source>
        <strain evidence="11">SAF-2024a</strain>
        <tissue evidence="11">Leaf</tissue>
    </source>
</reference>
<evidence type="ECO:0000256" key="9">
    <source>
        <dbReference type="RuleBase" id="RU000461"/>
    </source>
</evidence>
<evidence type="ECO:0000313" key="11">
    <source>
        <dbReference type="EMBL" id="KAL1534196.1"/>
    </source>
</evidence>
<protein>
    <submittedName>
        <fullName evidence="11">Cytochrome P450 81C13-like</fullName>
    </submittedName>
</protein>
<comment type="subcellular location">
    <subcellularLocation>
        <location evidence="1">Membrane</location>
        <topology evidence="1">Single-pass membrane protein</topology>
    </subcellularLocation>
</comment>
<evidence type="ECO:0000256" key="10">
    <source>
        <dbReference type="SAM" id="Phobius"/>
    </source>
</evidence>
<feature type="binding site" description="axial binding residue" evidence="8">
    <location>
        <position position="446"/>
    </location>
    <ligand>
        <name>heme</name>
        <dbReference type="ChEBI" id="CHEBI:30413"/>
    </ligand>
    <ligandPart>
        <name>Fe</name>
        <dbReference type="ChEBI" id="CHEBI:18248"/>
    </ligandPart>
</feature>
<proteinExistence type="inferred from homology"/>
<dbReference type="PRINTS" id="PR00385">
    <property type="entry name" value="P450"/>
</dbReference>
<dbReference type="GO" id="GO:0016020">
    <property type="term" value="C:membrane"/>
    <property type="evidence" value="ECO:0007669"/>
    <property type="project" value="UniProtKB-SubCell"/>
</dbReference>
<feature type="transmembrane region" description="Helical" evidence="10">
    <location>
        <begin position="6"/>
        <end position="24"/>
    </location>
</feature>
<dbReference type="SUPFAM" id="SSF48264">
    <property type="entry name" value="Cytochrome P450"/>
    <property type="match status" value="1"/>
</dbReference>
<dbReference type="AlphaFoldDB" id="A0ABD1FQT0"/>
<accession>A0ABD1FQT0</accession>
<dbReference type="PANTHER" id="PTHR47947">
    <property type="entry name" value="CYTOCHROME P450 82C3-RELATED"/>
    <property type="match status" value="1"/>
</dbReference>
<dbReference type="GO" id="GO:0016114">
    <property type="term" value="P:terpenoid biosynthetic process"/>
    <property type="evidence" value="ECO:0007669"/>
    <property type="project" value="UniProtKB-ARBA"/>
</dbReference>
<keyword evidence="4 8" id="KW-0479">Metal-binding</keyword>
<dbReference type="InterPro" id="IPR036396">
    <property type="entry name" value="Cyt_P450_sf"/>
</dbReference>
<dbReference type="PROSITE" id="PS00086">
    <property type="entry name" value="CYTOCHROME_P450"/>
    <property type="match status" value="1"/>
</dbReference>
<evidence type="ECO:0000256" key="6">
    <source>
        <dbReference type="ARBA" id="ARBA00023004"/>
    </source>
</evidence>
<evidence type="ECO:0000256" key="8">
    <source>
        <dbReference type="PIRSR" id="PIRSR602401-1"/>
    </source>
</evidence>
<evidence type="ECO:0000256" key="3">
    <source>
        <dbReference type="ARBA" id="ARBA00022617"/>
    </source>
</evidence>
<evidence type="ECO:0000256" key="1">
    <source>
        <dbReference type="ARBA" id="ARBA00004167"/>
    </source>
</evidence>
<dbReference type="Gene3D" id="1.10.630.10">
    <property type="entry name" value="Cytochrome P450"/>
    <property type="match status" value="1"/>
</dbReference>
<dbReference type="GO" id="GO:0046872">
    <property type="term" value="F:metal ion binding"/>
    <property type="evidence" value="ECO:0007669"/>
    <property type="project" value="UniProtKB-KW"/>
</dbReference>
<dbReference type="InterPro" id="IPR017972">
    <property type="entry name" value="Cyt_P450_CS"/>
</dbReference>
<dbReference type="GO" id="GO:0016712">
    <property type="term" value="F:oxidoreductase activity, acting on paired donors, with incorporation or reduction of molecular oxygen, reduced flavin or flavoprotein as one donor, and incorporation of one atom of oxygen"/>
    <property type="evidence" value="ECO:0007669"/>
    <property type="project" value="UniProtKB-ARBA"/>
</dbReference>
<dbReference type="PANTHER" id="PTHR47947:SF13">
    <property type="entry name" value="CYTOCHROME P450, FAMILY 81, SUBFAMILY K, POLYPEPTIDE 1-RELATED"/>
    <property type="match status" value="1"/>
</dbReference>
<dbReference type="InterPro" id="IPR050651">
    <property type="entry name" value="Plant_Cytochrome_P450_Monoox"/>
</dbReference>
<name>A0ABD1FQT0_SALDI</name>
<dbReference type="InterPro" id="IPR001128">
    <property type="entry name" value="Cyt_P450"/>
</dbReference>
<comment type="cofactor">
    <cofactor evidence="8">
        <name>heme</name>
        <dbReference type="ChEBI" id="CHEBI:30413"/>
    </cofactor>
</comment>
<dbReference type="InterPro" id="IPR002401">
    <property type="entry name" value="Cyt_P450_E_grp-I"/>
</dbReference>
<keyword evidence="12" id="KW-1185">Reference proteome</keyword>
<sequence>MDHQTYFLLLLPPLIFIIFILKHFSSHQNKNHPPSPPSLPVIGHLHLLNLKNPLYLTLTSLSSLYGPIFSLRLGCKSFLIISSPSAVEESFTTNDVVFANRPTSVAGDHLTYNYSSYSWSPYGHLWRVLRRLTVVELFSSHSLQRSAHIREEEMLRILRLLRKESGKRVDLNNVISTFSFNVVMRGIAGKLCVGEEEIGTEAGREILRWMRAMFSPTVLLGMCDYFPILRMIGYKGLEKNAVLMQKKRDKFLQAMVDEIREKSSVAPAAAEDKMRGGNLTERLLSVQASGPDLYNDDVIKSILVVMLAAGTDTSALTMEWAMSNLLTQPHVLQKLQQEIDNNVGHDHLINDADLPKLPYLRCVVNETLRLHPVAPLLLPHLSSEQCRVGGYDIPRGTILLVNAWAVHRGPSQWDDPEKFYPERFEGLEAEREGSRFLPFGTGRRACPGAAMAMRTVSLALGAFVQCFEWGKGDVEVDFGVDLAVTLRKAKPLEAVCVVRNEALHLL</sequence>
<keyword evidence="6 8" id="KW-0408">Iron</keyword>
<keyword evidence="10" id="KW-0812">Transmembrane</keyword>
<keyword evidence="7 9" id="KW-0503">Monooxygenase</keyword>
<organism evidence="11 12">
    <name type="scientific">Salvia divinorum</name>
    <name type="common">Maria pastora</name>
    <name type="synonym">Diviner's sage</name>
    <dbReference type="NCBI Taxonomy" id="28513"/>
    <lineage>
        <taxon>Eukaryota</taxon>
        <taxon>Viridiplantae</taxon>
        <taxon>Streptophyta</taxon>
        <taxon>Embryophyta</taxon>
        <taxon>Tracheophyta</taxon>
        <taxon>Spermatophyta</taxon>
        <taxon>Magnoliopsida</taxon>
        <taxon>eudicotyledons</taxon>
        <taxon>Gunneridae</taxon>
        <taxon>Pentapetalae</taxon>
        <taxon>asterids</taxon>
        <taxon>lamiids</taxon>
        <taxon>Lamiales</taxon>
        <taxon>Lamiaceae</taxon>
        <taxon>Nepetoideae</taxon>
        <taxon>Mentheae</taxon>
        <taxon>Salviinae</taxon>
        <taxon>Salvia</taxon>
        <taxon>Salvia subgen. Calosphace</taxon>
    </lineage>
</organism>
<gene>
    <name evidence="11" type="ORF">AAHA92_30406</name>
</gene>
<dbReference type="Proteomes" id="UP001567538">
    <property type="component" value="Unassembled WGS sequence"/>
</dbReference>
<dbReference type="PRINTS" id="PR00463">
    <property type="entry name" value="EP450I"/>
</dbReference>
<comment type="similarity">
    <text evidence="2 9">Belongs to the cytochrome P450 family.</text>
</comment>
<evidence type="ECO:0000256" key="4">
    <source>
        <dbReference type="ARBA" id="ARBA00022723"/>
    </source>
</evidence>
<keyword evidence="10" id="KW-0472">Membrane</keyword>
<evidence type="ECO:0000256" key="5">
    <source>
        <dbReference type="ARBA" id="ARBA00023002"/>
    </source>
</evidence>
<comment type="caution">
    <text evidence="11">The sequence shown here is derived from an EMBL/GenBank/DDBJ whole genome shotgun (WGS) entry which is preliminary data.</text>
</comment>
<keyword evidence="10" id="KW-1133">Transmembrane helix</keyword>
<dbReference type="Pfam" id="PF00067">
    <property type="entry name" value="p450"/>
    <property type="match status" value="1"/>
</dbReference>
<keyword evidence="3 8" id="KW-0349">Heme</keyword>
<evidence type="ECO:0000313" key="12">
    <source>
        <dbReference type="Proteomes" id="UP001567538"/>
    </source>
</evidence>
<dbReference type="FunFam" id="1.10.630.10:FF:000081">
    <property type="entry name" value="Cytochrome P450 CYP81N5"/>
    <property type="match status" value="1"/>
</dbReference>
<keyword evidence="5 9" id="KW-0560">Oxidoreductase</keyword>